<comment type="caution">
    <text evidence="9">The sequence shown here is derived from an EMBL/GenBank/DDBJ whole genome shotgun (WGS) entry which is preliminary data.</text>
</comment>
<reference evidence="9 10" key="1">
    <citation type="journal article" date="2016" name="Front. Microbiol.">
        <title>Comparative Genomics Analysis of Streptomyces Species Reveals Their Adaptation to the Marine Environment and Their Diversity at the Genomic Level.</title>
        <authorList>
            <person name="Tian X."/>
            <person name="Zhang Z."/>
            <person name="Yang T."/>
            <person name="Chen M."/>
            <person name="Li J."/>
            <person name="Chen F."/>
            <person name="Yang J."/>
            <person name="Li W."/>
            <person name="Zhang B."/>
            <person name="Zhang Z."/>
            <person name="Wu J."/>
            <person name="Zhang C."/>
            <person name="Long L."/>
            <person name="Xiao J."/>
        </authorList>
    </citation>
    <scope>NUCLEOTIDE SEQUENCE [LARGE SCALE GENOMIC DNA]</scope>
    <source>
        <strain evidence="9 10">SCSIO M10379</strain>
    </source>
</reference>
<evidence type="ECO:0000256" key="2">
    <source>
        <dbReference type="ARBA" id="ARBA00022553"/>
    </source>
</evidence>
<keyword evidence="4" id="KW-0045">Antibiotic biosynthesis</keyword>
<evidence type="ECO:0000256" key="4">
    <source>
        <dbReference type="ARBA" id="ARBA00023194"/>
    </source>
</evidence>
<dbReference type="InterPro" id="IPR032821">
    <property type="entry name" value="PKS_assoc"/>
</dbReference>
<evidence type="ECO:0000313" key="9">
    <source>
        <dbReference type="EMBL" id="OEV01161.1"/>
    </source>
</evidence>
<dbReference type="GO" id="GO:0031177">
    <property type="term" value="F:phosphopantetheine binding"/>
    <property type="evidence" value="ECO:0007669"/>
    <property type="project" value="InterPro"/>
</dbReference>
<dbReference type="EMBL" id="LJGV01000022">
    <property type="protein sequence ID" value="OEV01161.1"/>
    <property type="molecule type" value="Genomic_DNA"/>
</dbReference>
<dbReference type="SMART" id="SM00825">
    <property type="entry name" value="PKS_KS"/>
    <property type="match status" value="1"/>
</dbReference>
<dbReference type="Gene3D" id="3.40.47.10">
    <property type="match status" value="1"/>
</dbReference>
<dbReference type="GO" id="GO:0017000">
    <property type="term" value="P:antibiotic biosynthetic process"/>
    <property type="evidence" value="ECO:0007669"/>
    <property type="project" value="UniProtKB-KW"/>
</dbReference>
<dbReference type="InterPro" id="IPR014030">
    <property type="entry name" value="Ketoacyl_synth_N"/>
</dbReference>
<feature type="domain" description="Ketosynthase family 3 (KS3)" evidence="8">
    <location>
        <begin position="1"/>
        <end position="406"/>
    </location>
</feature>
<dbReference type="PROSITE" id="PS50075">
    <property type="entry name" value="CARRIER"/>
    <property type="match status" value="1"/>
</dbReference>
<protein>
    <submittedName>
        <fullName evidence="9">Uncharacterized protein</fullName>
    </submittedName>
</protein>
<evidence type="ECO:0000256" key="1">
    <source>
        <dbReference type="ARBA" id="ARBA00022450"/>
    </source>
</evidence>
<sequence length="1007" mass="103324">MVGLDCAFPGAPDPPGYWRLLNGTAHAVGAPPPSRFRGAAPGAFLADADAFDPGFLGIPVAEATAMDPQQRLLLQCAWRAVEDSGLPPSRLAGSRTGSYVGAMSDDWARLALADPDGITPRTGTGSGRSMLANRLAYQFDLRGPSLTVDTACSSSLVAVHLACTALRADECDLALACGVNIVIGTALDRIYRQAGLAAADGRCKPFTAAADGIGRGEGVGVLVLRRLDDAVRRGDPVYAVLHGSAVNQDGRSNGIMAPHRAAQRDVVTAARLRAGAEPGQIRYVEAHGTGTALGDLIEVLALDDALGARQGPRTAPLAVGSAKSAVGHTEGAAGMAGLVKAVLAVHHGIVPPGPAAGAENERLGLARRRMELLTEPLELAAHGPGLRVGVSSFGMGGTNAHLVLGPPPHPRPAAGEPSAVGVFTLSADTPDALRDNLRVQASAAEDLPERDVTALCRTSNRVRAARPVRCAAVAGTPRELAGQLRAAAEAAPDRTAPSEEPAVAFVFSGHGSQHPGMTAALYAGSPLYRGFLREASAALRPWTGEPVHELLLSRGARVHRTGLAQPALFAVEYALAAALRELGVRPCAVLGYGIGEFAAAVVAGGLELADAARLVARRAALLEALPEGGGMLATRASAAEAQAAVEAEPRCAVAAVEAPGATVLSGTLAGLARVRERLGRRGLGCTTLPVVHAFHSPLMQPMLAAFADAAEGVPAAAPRIPFHSTVHGAPLPAGAAPDAAYWTAQITATVRFADAVGSLCADPPTHLVEIGPGPVLAPVLGRIGAARGLPVLTPCRGADSGPRDLAELVARLYEDGLDPRWERLYAAADRRTVRMAPHVFATRWRSWWQPPPAPAPVPHADHAEPAEPADHADHAGPGPGPYPDDGTGPRTATGTSTGTATGPGPHGTPGQPSGPEPSGAAAPPDFGAGVRAVVAEITGSAPEELGEDVRFHDDLGFDSVMLMELKYRLEMRFPELGELSLPEMIAGLVSIGSLAAYLRGLPAPAAV</sequence>
<keyword evidence="2" id="KW-0597">Phosphoprotein</keyword>
<dbReference type="InterPro" id="IPR014031">
    <property type="entry name" value="Ketoacyl_synth_C"/>
</dbReference>
<dbReference type="InterPro" id="IPR001227">
    <property type="entry name" value="Ac_transferase_dom_sf"/>
</dbReference>
<evidence type="ECO:0000313" key="10">
    <source>
        <dbReference type="Proteomes" id="UP000175829"/>
    </source>
</evidence>
<dbReference type="InterPro" id="IPR018201">
    <property type="entry name" value="Ketoacyl_synth_AS"/>
</dbReference>
<dbReference type="PROSITE" id="PS00606">
    <property type="entry name" value="KS3_1"/>
    <property type="match status" value="1"/>
</dbReference>
<organism evidence="9 10">
    <name type="scientific">Streptomyces qinglanensis</name>
    <dbReference type="NCBI Taxonomy" id="943816"/>
    <lineage>
        <taxon>Bacteria</taxon>
        <taxon>Bacillati</taxon>
        <taxon>Actinomycetota</taxon>
        <taxon>Actinomycetes</taxon>
        <taxon>Kitasatosporales</taxon>
        <taxon>Streptomycetaceae</taxon>
        <taxon>Streptomyces</taxon>
    </lineage>
</organism>
<dbReference type="Pfam" id="PF02801">
    <property type="entry name" value="Ketoacyl-synt_C"/>
    <property type="match status" value="1"/>
</dbReference>
<evidence type="ECO:0000259" key="8">
    <source>
        <dbReference type="PROSITE" id="PS52004"/>
    </source>
</evidence>
<keyword evidence="3" id="KW-0808">Transferase</keyword>
<feature type="compositionally biased region" description="Low complexity" evidence="6">
    <location>
        <begin position="883"/>
        <end position="924"/>
    </location>
</feature>
<keyword evidence="1" id="KW-0596">Phosphopantetheine</keyword>
<keyword evidence="5" id="KW-0012">Acyltransferase</keyword>
<feature type="compositionally biased region" description="Basic and acidic residues" evidence="6">
    <location>
        <begin position="859"/>
        <end position="874"/>
    </location>
</feature>
<name>A0A1E7KB60_9ACTN</name>
<feature type="region of interest" description="Disordered" evidence="6">
    <location>
        <begin position="847"/>
        <end position="926"/>
    </location>
</feature>
<dbReference type="SUPFAM" id="SSF53901">
    <property type="entry name" value="Thiolase-like"/>
    <property type="match status" value="1"/>
</dbReference>
<dbReference type="InterPro" id="IPR036736">
    <property type="entry name" value="ACP-like_sf"/>
</dbReference>
<proteinExistence type="predicted"/>
<dbReference type="Pfam" id="PF16197">
    <property type="entry name" value="KAsynt_C_assoc"/>
    <property type="match status" value="1"/>
</dbReference>
<dbReference type="PANTHER" id="PTHR43775:SF37">
    <property type="entry name" value="SI:DKEY-61P9.11"/>
    <property type="match status" value="1"/>
</dbReference>
<dbReference type="CDD" id="cd00833">
    <property type="entry name" value="PKS"/>
    <property type="match status" value="1"/>
</dbReference>
<dbReference type="Gene3D" id="3.40.366.10">
    <property type="entry name" value="Malonyl-Coenzyme A Acyl Carrier Protein, domain 2"/>
    <property type="match status" value="1"/>
</dbReference>
<dbReference type="InterPro" id="IPR020806">
    <property type="entry name" value="PKS_PP-bd"/>
</dbReference>
<dbReference type="Pfam" id="PF00550">
    <property type="entry name" value="PP-binding"/>
    <property type="match status" value="1"/>
</dbReference>
<evidence type="ECO:0000256" key="5">
    <source>
        <dbReference type="ARBA" id="ARBA00023315"/>
    </source>
</evidence>
<dbReference type="GO" id="GO:0006633">
    <property type="term" value="P:fatty acid biosynthetic process"/>
    <property type="evidence" value="ECO:0007669"/>
    <property type="project" value="InterPro"/>
</dbReference>
<dbReference type="Pfam" id="PF00109">
    <property type="entry name" value="ketoacyl-synt"/>
    <property type="match status" value="1"/>
</dbReference>
<dbReference type="SUPFAM" id="SSF55048">
    <property type="entry name" value="Probable ACP-binding domain of malonyl-CoA ACP transacylase"/>
    <property type="match status" value="1"/>
</dbReference>
<dbReference type="InterPro" id="IPR050091">
    <property type="entry name" value="PKS_NRPS_Biosynth_Enz"/>
</dbReference>
<dbReference type="PATRIC" id="fig|943816.4.peg.1571"/>
<dbReference type="PANTHER" id="PTHR43775">
    <property type="entry name" value="FATTY ACID SYNTHASE"/>
    <property type="match status" value="1"/>
</dbReference>
<feature type="domain" description="Carrier" evidence="7">
    <location>
        <begin position="924"/>
        <end position="1002"/>
    </location>
</feature>
<dbReference type="InterPro" id="IPR016036">
    <property type="entry name" value="Malonyl_transacylase_ACP-bd"/>
</dbReference>
<dbReference type="InterPro" id="IPR009081">
    <property type="entry name" value="PP-bd_ACP"/>
</dbReference>
<evidence type="ECO:0000259" key="7">
    <source>
        <dbReference type="PROSITE" id="PS50075"/>
    </source>
</evidence>
<dbReference type="Pfam" id="PF00698">
    <property type="entry name" value="Acyl_transf_1"/>
    <property type="match status" value="1"/>
</dbReference>
<dbReference type="GO" id="GO:0004315">
    <property type="term" value="F:3-oxoacyl-[acyl-carrier-protein] synthase activity"/>
    <property type="evidence" value="ECO:0007669"/>
    <property type="project" value="InterPro"/>
</dbReference>
<dbReference type="Proteomes" id="UP000175829">
    <property type="component" value="Unassembled WGS sequence"/>
</dbReference>
<dbReference type="InterPro" id="IPR016039">
    <property type="entry name" value="Thiolase-like"/>
</dbReference>
<dbReference type="SMART" id="SM00823">
    <property type="entry name" value="PKS_PP"/>
    <property type="match status" value="1"/>
</dbReference>
<dbReference type="PROSITE" id="PS52004">
    <property type="entry name" value="KS3_2"/>
    <property type="match status" value="1"/>
</dbReference>
<dbReference type="AlphaFoldDB" id="A0A1E7KB60"/>
<dbReference type="Gene3D" id="3.30.70.3290">
    <property type="match status" value="1"/>
</dbReference>
<dbReference type="GO" id="GO:0004312">
    <property type="term" value="F:fatty acid synthase activity"/>
    <property type="evidence" value="ECO:0007669"/>
    <property type="project" value="TreeGrafter"/>
</dbReference>
<gene>
    <name evidence="9" type="ORF">AN217_10785</name>
</gene>
<evidence type="ECO:0000256" key="3">
    <source>
        <dbReference type="ARBA" id="ARBA00022679"/>
    </source>
</evidence>
<dbReference type="InterPro" id="IPR014043">
    <property type="entry name" value="Acyl_transferase_dom"/>
</dbReference>
<dbReference type="SMART" id="SM00827">
    <property type="entry name" value="PKS_AT"/>
    <property type="match status" value="1"/>
</dbReference>
<dbReference type="SUPFAM" id="SSF47336">
    <property type="entry name" value="ACP-like"/>
    <property type="match status" value="1"/>
</dbReference>
<accession>A0A1E7KB60</accession>
<dbReference type="InterPro" id="IPR020841">
    <property type="entry name" value="PKS_Beta-ketoAc_synthase_dom"/>
</dbReference>
<dbReference type="InterPro" id="IPR016035">
    <property type="entry name" value="Acyl_Trfase/lysoPLipase"/>
</dbReference>
<dbReference type="SUPFAM" id="SSF52151">
    <property type="entry name" value="FabD/lysophospholipase-like"/>
    <property type="match status" value="1"/>
</dbReference>
<evidence type="ECO:0000256" key="6">
    <source>
        <dbReference type="SAM" id="MobiDB-lite"/>
    </source>
</evidence>
<dbReference type="Gene3D" id="1.10.1200.10">
    <property type="entry name" value="ACP-like"/>
    <property type="match status" value="1"/>
</dbReference>